<gene>
    <name evidence="2" type="ORF">CLIB1423_16S00672</name>
</gene>
<keyword evidence="1" id="KW-0812">Transmembrane</keyword>
<dbReference type="PANTHER" id="PTHR39400:SF1">
    <property type="entry name" value="PIG-P DOMAIN-CONTAINING PROTEIN"/>
    <property type="match status" value="1"/>
</dbReference>
<dbReference type="PANTHER" id="PTHR39400">
    <property type="entry name" value="YALI0E29227P"/>
    <property type="match status" value="1"/>
</dbReference>
<feature type="transmembrane region" description="Helical" evidence="1">
    <location>
        <begin position="87"/>
        <end position="109"/>
    </location>
</feature>
<reference evidence="2" key="1">
    <citation type="submission" date="2022-03" db="EMBL/GenBank/DDBJ databases">
        <authorList>
            <person name="Legras J.-L."/>
            <person name="Devillers H."/>
            <person name="Grondin C."/>
        </authorList>
    </citation>
    <scope>NUCLEOTIDE SEQUENCE</scope>
    <source>
        <strain evidence="2">CLIB 1423</strain>
    </source>
</reference>
<protein>
    <submittedName>
        <fullName evidence="2">Uncharacterized protein</fullName>
    </submittedName>
</protein>
<keyword evidence="1" id="KW-1133">Transmembrane helix</keyword>
<keyword evidence="3" id="KW-1185">Reference proteome</keyword>
<name>A0A9P0QRV5_9ASCO</name>
<dbReference type="Proteomes" id="UP000837801">
    <property type="component" value="Unassembled WGS sequence"/>
</dbReference>
<accession>A0A9P0QRV5</accession>
<dbReference type="OrthoDB" id="2157498at2759"/>
<evidence type="ECO:0000313" key="2">
    <source>
        <dbReference type="EMBL" id="CAH2354351.1"/>
    </source>
</evidence>
<keyword evidence="1" id="KW-0472">Membrane</keyword>
<dbReference type="Pfam" id="PF15159">
    <property type="entry name" value="PIG-Y"/>
    <property type="match status" value="1"/>
</dbReference>
<feature type="transmembrane region" description="Helical" evidence="1">
    <location>
        <begin position="34"/>
        <end position="57"/>
    </location>
</feature>
<evidence type="ECO:0000313" key="3">
    <source>
        <dbReference type="Proteomes" id="UP000837801"/>
    </source>
</evidence>
<evidence type="ECO:0000256" key="1">
    <source>
        <dbReference type="SAM" id="Phobius"/>
    </source>
</evidence>
<comment type="caution">
    <text evidence="2">The sequence shown here is derived from an EMBL/GenBank/DDBJ whole genome shotgun (WGS) entry which is preliminary data.</text>
</comment>
<dbReference type="EMBL" id="CAKXYY010000016">
    <property type="protein sequence ID" value="CAH2354351.1"/>
    <property type="molecule type" value="Genomic_DNA"/>
</dbReference>
<proteinExistence type="predicted"/>
<sequence length="120" mass="14376">MDFSDPLPLIERPDTIPTYEIEPESQYRWSLKTYGYLLIATTWILFIVSINSFFRIWSFIIYPWSLNPSTQELHAYLTVVFEQIDNLIVSGWCIYVMLWWWSLVSWCSLKLFRHSKGLQA</sequence>
<dbReference type="AlphaFoldDB" id="A0A9P0QRV5"/>
<organism evidence="2 3">
    <name type="scientific">[Candida] railenensis</name>
    <dbReference type="NCBI Taxonomy" id="45579"/>
    <lineage>
        <taxon>Eukaryota</taxon>
        <taxon>Fungi</taxon>
        <taxon>Dikarya</taxon>
        <taxon>Ascomycota</taxon>
        <taxon>Saccharomycotina</taxon>
        <taxon>Pichiomycetes</taxon>
        <taxon>Debaryomycetaceae</taxon>
        <taxon>Kurtzmaniella</taxon>
    </lineage>
</organism>
<dbReference type="InterPro" id="IPR029164">
    <property type="entry name" value="PIG-Y"/>
</dbReference>